<organism evidence="1 2">
    <name type="scientific">Rhodocollybia butyracea</name>
    <dbReference type="NCBI Taxonomy" id="206335"/>
    <lineage>
        <taxon>Eukaryota</taxon>
        <taxon>Fungi</taxon>
        <taxon>Dikarya</taxon>
        <taxon>Basidiomycota</taxon>
        <taxon>Agaricomycotina</taxon>
        <taxon>Agaricomycetes</taxon>
        <taxon>Agaricomycetidae</taxon>
        <taxon>Agaricales</taxon>
        <taxon>Marasmiineae</taxon>
        <taxon>Omphalotaceae</taxon>
        <taxon>Rhodocollybia</taxon>
    </lineage>
</organism>
<protein>
    <submittedName>
        <fullName evidence="1">Uncharacterized protein</fullName>
    </submittedName>
</protein>
<dbReference type="EMBL" id="JADNRY010000108">
    <property type="protein sequence ID" value="KAF9065136.1"/>
    <property type="molecule type" value="Genomic_DNA"/>
</dbReference>
<accession>A0A9P5PGW4</accession>
<gene>
    <name evidence="1" type="ORF">BDP27DRAFT_1404960</name>
</gene>
<keyword evidence="2" id="KW-1185">Reference proteome</keyword>
<proteinExistence type="predicted"/>
<name>A0A9P5PGW4_9AGAR</name>
<dbReference type="Proteomes" id="UP000772434">
    <property type="component" value="Unassembled WGS sequence"/>
</dbReference>
<dbReference type="AlphaFoldDB" id="A0A9P5PGW4"/>
<reference evidence="1" key="1">
    <citation type="submission" date="2020-11" db="EMBL/GenBank/DDBJ databases">
        <authorList>
            <consortium name="DOE Joint Genome Institute"/>
            <person name="Ahrendt S."/>
            <person name="Riley R."/>
            <person name="Andreopoulos W."/>
            <person name="Labutti K."/>
            <person name="Pangilinan J."/>
            <person name="Ruiz-Duenas F.J."/>
            <person name="Barrasa J.M."/>
            <person name="Sanchez-Garcia M."/>
            <person name="Camarero S."/>
            <person name="Miyauchi S."/>
            <person name="Serrano A."/>
            <person name="Linde D."/>
            <person name="Babiker R."/>
            <person name="Drula E."/>
            <person name="Ayuso-Fernandez I."/>
            <person name="Pacheco R."/>
            <person name="Padilla G."/>
            <person name="Ferreira P."/>
            <person name="Barriuso J."/>
            <person name="Kellner H."/>
            <person name="Castanera R."/>
            <person name="Alfaro M."/>
            <person name="Ramirez L."/>
            <person name="Pisabarro A.G."/>
            <person name="Kuo A."/>
            <person name="Tritt A."/>
            <person name="Lipzen A."/>
            <person name="He G."/>
            <person name="Yan M."/>
            <person name="Ng V."/>
            <person name="Cullen D."/>
            <person name="Martin F."/>
            <person name="Rosso M.-N."/>
            <person name="Henrissat B."/>
            <person name="Hibbett D."/>
            <person name="Martinez A.T."/>
            <person name="Grigoriev I.V."/>
        </authorList>
    </citation>
    <scope>NUCLEOTIDE SEQUENCE</scope>
    <source>
        <strain evidence="1">AH 40177</strain>
    </source>
</reference>
<evidence type="ECO:0000313" key="1">
    <source>
        <dbReference type="EMBL" id="KAF9065136.1"/>
    </source>
</evidence>
<evidence type="ECO:0000313" key="2">
    <source>
        <dbReference type="Proteomes" id="UP000772434"/>
    </source>
</evidence>
<sequence>MNYSALPKSEGNWHSNRTSPLDDLLGALRHAGTNGKISILGWKAVEIYEASEASQAQIYKEGLKQLASAARNLVYAILRAPQEISSQDSTLNYVENILNRVLRAISTVQRSSSTKRGQFDPLVPTPLNPVRRKPNNPFLPLIESGGLPHDATLHVAPFVPPVATDISLGANHVRGSASTVSKVNKSTRENYNNVTHNVTTNFNGNVFMSAFPAGYHPSPSLGGAYGHGYLDYNAPGGHGAPGRAYHGGNGGWIPVFDGGNGESSTDNGLNNYRG</sequence>
<comment type="caution">
    <text evidence="1">The sequence shown here is derived from an EMBL/GenBank/DDBJ whole genome shotgun (WGS) entry which is preliminary data.</text>
</comment>